<dbReference type="Gene3D" id="1.10.10.10">
    <property type="entry name" value="Winged helix-like DNA-binding domain superfamily/Winged helix DNA-binding domain"/>
    <property type="match status" value="1"/>
</dbReference>
<comment type="subunit">
    <text evidence="7">Homodimer.</text>
</comment>
<dbReference type="NCBIfam" id="NF003994">
    <property type="entry name" value="PRK05472.2-3"/>
    <property type="match status" value="1"/>
</dbReference>
<dbReference type="SMART" id="SM00881">
    <property type="entry name" value="CoA_binding"/>
    <property type="match status" value="1"/>
</dbReference>
<keyword evidence="3 7" id="KW-0805">Transcription regulation</keyword>
<keyword evidence="4 7" id="KW-0520">NAD</keyword>
<dbReference type="GO" id="GO:0003700">
    <property type="term" value="F:DNA-binding transcription factor activity"/>
    <property type="evidence" value="ECO:0007669"/>
    <property type="project" value="UniProtKB-UniRule"/>
</dbReference>
<dbReference type="Pfam" id="PF06971">
    <property type="entry name" value="Put_DNA-bind_N"/>
    <property type="match status" value="1"/>
</dbReference>
<dbReference type="NCBIfam" id="NF003995">
    <property type="entry name" value="PRK05472.2-4"/>
    <property type="match status" value="1"/>
</dbReference>
<evidence type="ECO:0000256" key="7">
    <source>
        <dbReference type="HAMAP-Rule" id="MF_01131"/>
    </source>
</evidence>
<feature type="binding site" evidence="7">
    <location>
        <begin position="89"/>
        <end position="94"/>
    </location>
    <ligand>
        <name>NAD(+)</name>
        <dbReference type="ChEBI" id="CHEBI:57540"/>
    </ligand>
</feature>
<accession>A0A9D1G994</accession>
<dbReference type="AlphaFoldDB" id="A0A9D1G994"/>
<evidence type="ECO:0000256" key="2">
    <source>
        <dbReference type="ARBA" id="ARBA00022491"/>
    </source>
</evidence>
<dbReference type="Proteomes" id="UP000886893">
    <property type="component" value="Unassembled WGS sequence"/>
</dbReference>
<reference evidence="9" key="2">
    <citation type="journal article" date="2021" name="PeerJ">
        <title>Extensive microbial diversity within the chicken gut microbiome revealed by metagenomics and culture.</title>
        <authorList>
            <person name="Gilroy R."/>
            <person name="Ravi A."/>
            <person name="Getino M."/>
            <person name="Pursley I."/>
            <person name="Horton D.L."/>
            <person name="Alikhan N.F."/>
            <person name="Baker D."/>
            <person name="Gharbi K."/>
            <person name="Hall N."/>
            <person name="Watson M."/>
            <person name="Adriaenssens E.M."/>
            <person name="Foster-Nyarko E."/>
            <person name="Jarju S."/>
            <person name="Secka A."/>
            <person name="Antonio M."/>
            <person name="Oren A."/>
            <person name="Chaudhuri R.R."/>
            <person name="La Ragione R."/>
            <person name="Hildebrand F."/>
            <person name="Pallen M.J."/>
        </authorList>
    </citation>
    <scope>NUCLEOTIDE SEQUENCE</scope>
    <source>
        <strain evidence="9">14508</strain>
    </source>
</reference>
<dbReference type="HAMAP" id="MF_01131">
    <property type="entry name" value="Rex"/>
    <property type="match status" value="1"/>
</dbReference>
<evidence type="ECO:0000313" key="10">
    <source>
        <dbReference type="Proteomes" id="UP000886893"/>
    </source>
</evidence>
<dbReference type="Gene3D" id="3.40.50.720">
    <property type="entry name" value="NAD(P)-binding Rossmann-like Domain"/>
    <property type="match status" value="1"/>
</dbReference>
<comment type="subcellular location">
    <subcellularLocation>
        <location evidence="7">Cytoplasm</location>
    </subcellularLocation>
</comment>
<dbReference type="GO" id="GO:0051775">
    <property type="term" value="P:response to redox state"/>
    <property type="evidence" value="ECO:0007669"/>
    <property type="project" value="InterPro"/>
</dbReference>
<dbReference type="InterPro" id="IPR036390">
    <property type="entry name" value="WH_DNA-bd_sf"/>
</dbReference>
<gene>
    <name evidence="7" type="primary">rex</name>
    <name evidence="9" type="ORF">IAD04_04720</name>
</gene>
<dbReference type="PANTHER" id="PTHR35786">
    <property type="entry name" value="REDOX-SENSING TRANSCRIPTIONAL REPRESSOR REX"/>
    <property type="match status" value="1"/>
</dbReference>
<proteinExistence type="inferred from homology"/>
<dbReference type="PANTHER" id="PTHR35786:SF1">
    <property type="entry name" value="REDOX-SENSING TRANSCRIPTIONAL REPRESSOR REX 1"/>
    <property type="match status" value="1"/>
</dbReference>
<reference evidence="9" key="1">
    <citation type="submission" date="2020-10" db="EMBL/GenBank/DDBJ databases">
        <authorList>
            <person name="Gilroy R."/>
        </authorList>
    </citation>
    <scope>NUCLEOTIDE SEQUENCE</scope>
    <source>
        <strain evidence="9">14508</strain>
    </source>
</reference>
<keyword evidence="2 7" id="KW-0678">Repressor</keyword>
<organism evidence="9 10">
    <name type="scientific">Candidatus Caccosoma faecigallinarum</name>
    <dbReference type="NCBI Taxonomy" id="2840720"/>
    <lineage>
        <taxon>Bacteria</taxon>
        <taxon>Bacillati</taxon>
        <taxon>Bacillota</taxon>
        <taxon>Bacillota incertae sedis</taxon>
        <taxon>Candidatus Caccosoma</taxon>
    </lineage>
</organism>
<evidence type="ECO:0000259" key="8">
    <source>
        <dbReference type="SMART" id="SM00881"/>
    </source>
</evidence>
<dbReference type="GO" id="GO:0005737">
    <property type="term" value="C:cytoplasm"/>
    <property type="evidence" value="ECO:0007669"/>
    <property type="project" value="UniProtKB-SubCell"/>
</dbReference>
<evidence type="ECO:0000256" key="4">
    <source>
        <dbReference type="ARBA" id="ARBA00023027"/>
    </source>
</evidence>
<comment type="caution">
    <text evidence="9">The sequence shown here is derived from an EMBL/GenBank/DDBJ whole genome shotgun (WGS) entry which is preliminary data.</text>
</comment>
<evidence type="ECO:0000256" key="6">
    <source>
        <dbReference type="ARBA" id="ARBA00023163"/>
    </source>
</evidence>
<name>A0A9D1G994_9FIRM</name>
<dbReference type="Pfam" id="PF02629">
    <property type="entry name" value="CoA_binding"/>
    <property type="match status" value="1"/>
</dbReference>
<dbReference type="InterPro" id="IPR009718">
    <property type="entry name" value="Rex_DNA-bd_C_dom"/>
</dbReference>
<feature type="DNA-binding region" description="H-T-H motif" evidence="7">
    <location>
        <begin position="15"/>
        <end position="54"/>
    </location>
</feature>
<feature type="domain" description="CoA-binding" evidence="8">
    <location>
        <begin position="78"/>
        <end position="178"/>
    </location>
</feature>
<dbReference type="InterPro" id="IPR036388">
    <property type="entry name" value="WH-like_DNA-bd_sf"/>
</dbReference>
<dbReference type="EMBL" id="DVKI01000146">
    <property type="protein sequence ID" value="HIT17655.1"/>
    <property type="molecule type" value="Genomic_DNA"/>
</dbReference>
<dbReference type="InterPro" id="IPR022876">
    <property type="entry name" value="Tscrpt_rep_Rex"/>
</dbReference>
<keyword evidence="6 7" id="KW-0804">Transcription</keyword>
<dbReference type="GO" id="GO:0045892">
    <property type="term" value="P:negative regulation of DNA-templated transcription"/>
    <property type="evidence" value="ECO:0007669"/>
    <property type="project" value="InterPro"/>
</dbReference>
<protein>
    <recommendedName>
        <fullName evidence="7">Redox-sensing transcriptional repressor Rex</fullName>
    </recommendedName>
</protein>
<evidence type="ECO:0000256" key="3">
    <source>
        <dbReference type="ARBA" id="ARBA00023015"/>
    </source>
</evidence>
<keyword evidence="1 7" id="KW-0963">Cytoplasm</keyword>
<evidence type="ECO:0000256" key="5">
    <source>
        <dbReference type="ARBA" id="ARBA00023125"/>
    </source>
</evidence>
<sequence>MRSSIPNATKKRFPQYLRVLQELQERGNERVFSYQIGNMMDISEYTVRKDFMFLSVEGKTASGYDINLFIKALEQELGFTNHEKIILIGVGVLGNALLKYNFVSHRIGKIVCAFDCDKQKTNKKNYGVPVYDMELLSKKIPRDTTIAILAIPKEDLETVINQLMSLKVKAILNFTDGLPRKRKNIKIYNIDLVEMISKTIYDFQSQKK</sequence>
<comment type="similarity">
    <text evidence="7">Belongs to the transcriptional regulatory Rex family.</text>
</comment>
<keyword evidence="5 7" id="KW-0238">DNA-binding</keyword>
<dbReference type="SUPFAM" id="SSF46785">
    <property type="entry name" value="Winged helix' DNA-binding domain"/>
    <property type="match status" value="1"/>
</dbReference>
<dbReference type="SUPFAM" id="SSF51735">
    <property type="entry name" value="NAD(P)-binding Rossmann-fold domains"/>
    <property type="match status" value="1"/>
</dbReference>
<dbReference type="InterPro" id="IPR003781">
    <property type="entry name" value="CoA-bd"/>
</dbReference>
<dbReference type="GO" id="GO:0003677">
    <property type="term" value="F:DNA binding"/>
    <property type="evidence" value="ECO:0007669"/>
    <property type="project" value="UniProtKB-UniRule"/>
</dbReference>
<dbReference type="InterPro" id="IPR036291">
    <property type="entry name" value="NAD(P)-bd_dom_sf"/>
</dbReference>
<evidence type="ECO:0000313" key="9">
    <source>
        <dbReference type="EMBL" id="HIT17655.1"/>
    </source>
</evidence>
<comment type="function">
    <text evidence="7">Modulates transcription in response to changes in cellular NADH/NAD(+) redox state.</text>
</comment>
<evidence type="ECO:0000256" key="1">
    <source>
        <dbReference type="ARBA" id="ARBA00022490"/>
    </source>
</evidence>